<name>A0A913ZZ90_PATMI</name>
<keyword evidence="3" id="KW-0235">DNA replication</keyword>
<dbReference type="Gene3D" id="1.20.272.10">
    <property type="match status" value="1"/>
</dbReference>
<keyword evidence="13" id="KW-1185">Reference proteome</keyword>
<proteinExistence type="inferred from homology"/>
<evidence type="ECO:0000313" key="12">
    <source>
        <dbReference type="EnsemblMetazoa" id="XP_038056784.1"/>
    </source>
</evidence>
<dbReference type="OrthoDB" id="761538at2759"/>
<keyword evidence="4" id="KW-0539">Nucleus</keyword>
<dbReference type="GO" id="GO:0003677">
    <property type="term" value="F:DNA binding"/>
    <property type="evidence" value="ECO:0007669"/>
    <property type="project" value="InterPro"/>
</dbReference>
<evidence type="ECO:0000256" key="8">
    <source>
        <dbReference type="ARBA" id="ARBA00076818"/>
    </source>
</evidence>
<dbReference type="FunFam" id="1.10.8.60:FF:000030">
    <property type="entry name" value="replication factor C subunit 3"/>
    <property type="match status" value="1"/>
</dbReference>
<sequence>MSLWVDKYRPSSLSKLDFHKDQAANLRKLVQGGDFPHLLIYGPSGAGKKTRIMCTLRELYGSGVEKLRIEHQSFTTPSKKKIEISTIASNYHIEVNPSDAGFYDRVVIQELLKTVAQTQQLDSSAQKDFKVVLLTEVDRLTKDAQHALRRTMEKYSATCRLILCTNSTSKVIPAIRSRCLGIRVAAPSIDEICQILQTVCKKEGLSLPAQLGKRIAEKSDRNLRRALLMCEACKVQQYPFSETQEIPVPDWEVFLRETANAIVNEQTPQRLMEVRGQLYELLTHCIPPDVIMKGLLKELISNCDGQLKSEITQVASFYEHRLQLGSKPIYHLEAFVVKFMSIYKRFLEEGFDDMAF</sequence>
<dbReference type="InterPro" id="IPR008921">
    <property type="entry name" value="DNA_pol3_clamp-load_cplx_C"/>
</dbReference>
<dbReference type="Pfam" id="PF22534">
    <property type="entry name" value="RFC_C"/>
    <property type="match status" value="1"/>
</dbReference>
<comment type="subunit">
    <text evidence="6">Subunit of the RFC complex, an heteropentameric complex consisting of a large subunit RFC1 and four small subunits RFC2, RFC3, RFC4 and RFC5; the RFC complex interacts with PCNA. Forms an heterotetrameric complex with RFC2, RFC4 and RFC5; this complex has ATPase activity but is not stimulated by PCNA. The heterotetramer of subunits RFC2, RFC3, RFC4 and RFC5 interacts with RAD17. Interacts with CNTD1; this interaction facilitates crossover formation.</text>
</comment>
<dbReference type="CDD" id="cd00009">
    <property type="entry name" value="AAA"/>
    <property type="match status" value="1"/>
</dbReference>
<dbReference type="SMART" id="SM00382">
    <property type="entry name" value="AAA"/>
    <property type="match status" value="1"/>
</dbReference>
<comment type="function">
    <text evidence="5">Subunit of the replication factor C (RFC) complex which acts during elongation of primed DNA templates by DNA polymerases delta and epsilon, and is necessary for ATP-dependent loading of proliferating cell nuclear antigen (PCNA) onto primed DNA.</text>
</comment>
<dbReference type="InterPro" id="IPR050238">
    <property type="entry name" value="DNA_Rep/Repair_Clamp_Loader"/>
</dbReference>
<reference evidence="12" key="1">
    <citation type="submission" date="2022-11" db="UniProtKB">
        <authorList>
            <consortium name="EnsemblMetazoa"/>
        </authorList>
    </citation>
    <scope>IDENTIFICATION</scope>
</reference>
<dbReference type="CTD" id="5983"/>
<comment type="similarity">
    <text evidence="2">Belongs to the activator 1 small subunits family.</text>
</comment>
<accession>A0A913ZZ90</accession>
<dbReference type="SUPFAM" id="SSF48019">
    <property type="entry name" value="post-AAA+ oligomerization domain-like"/>
    <property type="match status" value="1"/>
</dbReference>
<dbReference type="GO" id="GO:0003689">
    <property type="term" value="F:DNA clamp loader activity"/>
    <property type="evidence" value="ECO:0007669"/>
    <property type="project" value="TreeGrafter"/>
</dbReference>
<dbReference type="SUPFAM" id="SSF52540">
    <property type="entry name" value="P-loop containing nucleoside triphosphate hydrolases"/>
    <property type="match status" value="1"/>
</dbReference>
<dbReference type="InterPro" id="IPR027417">
    <property type="entry name" value="P-loop_NTPase"/>
</dbReference>
<evidence type="ECO:0000313" key="13">
    <source>
        <dbReference type="Proteomes" id="UP000887568"/>
    </source>
</evidence>
<dbReference type="EnsemblMetazoa" id="XM_038200856.1">
    <property type="protein sequence ID" value="XP_038056784.1"/>
    <property type="gene ID" value="LOC119728567"/>
</dbReference>
<evidence type="ECO:0000256" key="4">
    <source>
        <dbReference type="ARBA" id="ARBA00023242"/>
    </source>
</evidence>
<dbReference type="InterPro" id="IPR003593">
    <property type="entry name" value="AAA+_ATPase"/>
</dbReference>
<feature type="domain" description="AAA+ ATPase" evidence="11">
    <location>
        <begin position="34"/>
        <end position="190"/>
    </location>
</feature>
<dbReference type="Proteomes" id="UP000887568">
    <property type="component" value="Unplaced"/>
</dbReference>
<dbReference type="Pfam" id="PF21960">
    <property type="entry name" value="RCF1-5-like_lid"/>
    <property type="match status" value="1"/>
</dbReference>
<evidence type="ECO:0000256" key="2">
    <source>
        <dbReference type="ARBA" id="ARBA00005378"/>
    </source>
</evidence>
<evidence type="ECO:0000256" key="1">
    <source>
        <dbReference type="ARBA" id="ARBA00004123"/>
    </source>
</evidence>
<evidence type="ECO:0000256" key="6">
    <source>
        <dbReference type="ARBA" id="ARBA00062267"/>
    </source>
</evidence>
<dbReference type="FunFam" id="1.20.272.10:FF:000002">
    <property type="entry name" value="Replication factor C subunit 3"/>
    <property type="match status" value="1"/>
</dbReference>
<evidence type="ECO:0000256" key="9">
    <source>
        <dbReference type="ARBA" id="ARBA00079394"/>
    </source>
</evidence>
<dbReference type="FunFam" id="3.40.50.300:FF:000136">
    <property type="entry name" value="Replication factor C subunit 5"/>
    <property type="match status" value="1"/>
</dbReference>
<dbReference type="PANTHER" id="PTHR11669">
    <property type="entry name" value="REPLICATION FACTOR C / DNA POLYMERASE III GAMMA-TAU SUBUNIT"/>
    <property type="match status" value="1"/>
</dbReference>
<dbReference type="GO" id="GO:0006281">
    <property type="term" value="P:DNA repair"/>
    <property type="evidence" value="ECO:0007669"/>
    <property type="project" value="UniProtKB-ARBA"/>
</dbReference>
<evidence type="ECO:0000256" key="10">
    <source>
        <dbReference type="ARBA" id="ARBA00080379"/>
    </source>
</evidence>
<protein>
    <recommendedName>
        <fullName evidence="7">Replication factor C subunit 3</fullName>
    </recommendedName>
    <alternativeName>
        <fullName evidence="9">Activator 1 38 kDa subunit</fullName>
    </alternativeName>
    <alternativeName>
        <fullName evidence="10">Activator 1 subunit 3</fullName>
    </alternativeName>
    <alternativeName>
        <fullName evidence="8">Replication factor C 38 kDa subunit</fullName>
    </alternativeName>
</protein>
<dbReference type="GeneID" id="119728567"/>
<comment type="subcellular location">
    <subcellularLocation>
        <location evidence="1">Nucleus</location>
    </subcellularLocation>
</comment>
<dbReference type="GO" id="GO:0005634">
    <property type="term" value="C:nucleus"/>
    <property type="evidence" value="ECO:0007669"/>
    <property type="project" value="UniProtKB-SubCell"/>
</dbReference>
<dbReference type="OMA" id="LKADIMH"/>
<organism evidence="12 13">
    <name type="scientific">Patiria miniata</name>
    <name type="common">Bat star</name>
    <name type="synonym">Asterina miniata</name>
    <dbReference type="NCBI Taxonomy" id="46514"/>
    <lineage>
        <taxon>Eukaryota</taxon>
        <taxon>Metazoa</taxon>
        <taxon>Echinodermata</taxon>
        <taxon>Eleutherozoa</taxon>
        <taxon>Asterozoa</taxon>
        <taxon>Asteroidea</taxon>
        <taxon>Valvatacea</taxon>
        <taxon>Valvatida</taxon>
        <taxon>Asterinidae</taxon>
        <taxon>Patiria</taxon>
    </lineage>
</organism>
<dbReference type="Gene3D" id="3.40.50.300">
    <property type="entry name" value="P-loop containing nucleotide triphosphate hydrolases"/>
    <property type="match status" value="1"/>
</dbReference>
<evidence type="ECO:0000259" key="11">
    <source>
        <dbReference type="SMART" id="SM00382"/>
    </source>
</evidence>
<evidence type="ECO:0000256" key="7">
    <source>
        <dbReference type="ARBA" id="ARBA00070184"/>
    </source>
</evidence>
<dbReference type="RefSeq" id="XP_038056784.1">
    <property type="nucleotide sequence ID" value="XM_038200856.1"/>
</dbReference>
<evidence type="ECO:0000256" key="3">
    <source>
        <dbReference type="ARBA" id="ARBA00022705"/>
    </source>
</evidence>
<dbReference type="Gene3D" id="1.10.8.60">
    <property type="match status" value="1"/>
</dbReference>
<dbReference type="GO" id="GO:0005663">
    <property type="term" value="C:DNA replication factor C complex"/>
    <property type="evidence" value="ECO:0007669"/>
    <property type="project" value="TreeGrafter"/>
</dbReference>
<dbReference type="Pfam" id="PF13177">
    <property type="entry name" value="DNA_pol3_delta2"/>
    <property type="match status" value="1"/>
</dbReference>
<dbReference type="GO" id="GO:0006271">
    <property type="term" value="P:DNA strand elongation involved in DNA replication"/>
    <property type="evidence" value="ECO:0007669"/>
    <property type="project" value="UniProtKB-ARBA"/>
</dbReference>
<evidence type="ECO:0000256" key="5">
    <source>
        <dbReference type="ARBA" id="ARBA00058626"/>
    </source>
</evidence>
<dbReference type="PANTHER" id="PTHR11669:SF1">
    <property type="entry name" value="REPLICATION FACTOR C SUBUNIT 3"/>
    <property type="match status" value="1"/>
</dbReference>
<dbReference type="AlphaFoldDB" id="A0A913ZZ90"/>